<proteinExistence type="predicted"/>
<dbReference type="AlphaFoldDB" id="A0AAV0YTC2"/>
<organism evidence="1 2">
    <name type="scientific">Vicia faba</name>
    <name type="common">Broad bean</name>
    <name type="synonym">Faba vulgaris</name>
    <dbReference type="NCBI Taxonomy" id="3906"/>
    <lineage>
        <taxon>Eukaryota</taxon>
        <taxon>Viridiplantae</taxon>
        <taxon>Streptophyta</taxon>
        <taxon>Embryophyta</taxon>
        <taxon>Tracheophyta</taxon>
        <taxon>Spermatophyta</taxon>
        <taxon>Magnoliopsida</taxon>
        <taxon>eudicotyledons</taxon>
        <taxon>Gunneridae</taxon>
        <taxon>Pentapetalae</taxon>
        <taxon>rosids</taxon>
        <taxon>fabids</taxon>
        <taxon>Fabales</taxon>
        <taxon>Fabaceae</taxon>
        <taxon>Papilionoideae</taxon>
        <taxon>50 kb inversion clade</taxon>
        <taxon>NPAAA clade</taxon>
        <taxon>Hologalegina</taxon>
        <taxon>IRL clade</taxon>
        <taxon>Fabeae</taxon>
        <taxon>Vicia</taxon>
    </lineage>
</organism>
<keyword evidence="2" id="KW-1185">Reference proteome</keyword>
<protein>
    <submittedName>
        <fullName evidence="1">Uncharacterized protein</fullName>
    </submittedName>
</protein>
<evidence type="ECO:0000313" key="2">
    <source>
        <dbReference type="Proteomes" id="UP001157006"/>
    </source>
</evidence>
<dbReference type="EMBL" id="OX451736">
    <property type="protein sequence ID" value="CAI8587610.1"/>
    <property type="molecule type" value="Genomic_DNA"/>
</dbReference>
<reference evidence="1 2" key="1">
    <citation type="submission" date="2023-01" db="EMBL/GenBank/DDBJ databases">
        <authorList>
            <person name="Kreplak J."/>
        </authorList>
    </citation>
    <scope>NUCLEOTIDE SEQUENCE [LARGE SCALE GENOMIC DNA]</scope>
</reference>
<evidence type="ECO:0000313" key="1">
    <source>
        <dbReference type="EMBL" id="CAI8587610.1"/>
    </source>
</evidence>
<sequence>MRKWVRSSVFVGGAATLLTVISLEGWNQNASIPLQLQRLQKWVIFKYKSFQESIALILRRESKGLFCDGFSIEICPQILVSMVLGDRGLPTFIQNNTGLYDGRKLSDKQPVSLDGIYMIFKESIDEAFPCLKRKEYRLLRHCKIIRYCLMNGKRWKILLIVSCEEGHHDMIRTTELNWCADIIAHMFHTPIDEQETTVGVGQFIIRL</sequence>
<gene>
    <name evidence="1" type="ORF">VFH_I307880</name>
</gene>
<name>A0AAV0YTC2_VICFA</name>
<dbReference type="Proteomes" id="UP001157006">
    <property type="component" value="Chromosome 1L"/>
</dbReference>
<accession>A0AAV0YTC2</accession>